<keyword evidence="4" id="KW-1133">Transmembrane helix</keyword>
<dbReference type="EMBL" id="BNAR01000012">
    <property type="protein sequence ID" value="GHH52524.1"/>
    <property type="molecule type" value="Genomic_DNA"/>
</dbReference>
<dbReference type="Gene3D" id="1.20.5.1930">
    <property type="match status" value="2"/>
</dbReference>
<evidence type="ECO:0000256" key="3">
    <source>
        <dbReference type="ARBA" id="ARBA00023012"/>
    </source>
</evidence>
<reference evidence="7" key="1">
    <citation type="journal article" date="2019" name="Int. J. Syst. Evol. Microbiol.">
        <title>The Global Catalogue of Microorganisms (GCM) 10K type strain sequencing project: providing services to taxonomists for standard genome sequencing and annotation.</title>
        <authorList>
            <consortium name="The Broad Institute Genomics Platform"/>
            <consortium name="The Broad Institute Genome Sequencing Center for Infectious Disease"/>
            <person name="Wu L."/>
            <person name="Ma J."/>
        </authorList>
    </citation>
    <scope>NUCLEOTIDE SEQUENCE [LARGE SCALE GENOMIC DNA]</scope>
    <source>
        <strain evidence="7">CGMCC 4.7367</strain>
    </source>
</reference>
<feature type="transmembrane region" description="Helical" evidence="4">
    <location>
        <begin position="428"/>
        <end position="448"/>
    </location>
</feature>
<feature type="transmembrane region" description="Helical" evidence="4">
    <location>
        <begin position="20"/>
        <end position="37"/>
    </location>
</feature>
<feature type="transmembrane region" description="Helical" evidence="4">
    <location>
        <begin position="80"/>
        <end position="98"/>
    </location>
</feature>
<dbReference type="GO" id="GO:0016301">
    <property type="term" value="F:kinase activity"/>
    <property type="evidence" value="ECO:0007669"/>
    <property type="project" value="UniProtKB-KW"/>
</dbReference>
<name>A0ABQ3MNP7_9PSEU</name>
<protein>
    <submittedName>
        <fullName evidence="6">Two-component sensor histidine kinase</fullName>
    </submittedName>
</protein>
<gene>
    <name evidence="6" type="ORF">GCM10017774_64570</name>
</gene>
<feature type="transmembrane region" description="Helical" evidence="4">
    <location>
        <begin position="49"/>
        <end position="68"/>
    </location>
</feature>
<dbReference type="InterPro" id="IPR036890">
    <property type="entry name" value="HATPase_C_sf"/>
</dbReference>
<evidence type="ECO:0000256" key="1">
    <source>
        <dbReference type="ARBA" id="ARBA00022679"/>
    </source>
</evidence>
<evidence type="ECO:0000259" key="5">
    <source>
        <dbReference type="Pfam" id="PF07730"/>
    </source>
</evidence>
<dbReference type="SUPFAM" id="SSF55874">
    <property type="entry name" value="ATPase domain of HSP90 chaperone/DNA topoisomerase II/histidine kinase"/>
    <property type="match status" value="2"/>
</dbReference>
<keyword evidence="4" id="KW-0812">Transmembrane</keyword>
<evidence type="ECO:0000313" key="6">
    <source>
        <dbReference type="EMBL" id="GHH52524.1"/>
    </source>
</evidence>
<dbReference type="Proteomes" id="UP000605568">
    <property type="component" value="Unassembled WGS sequence"/>
</dbReference>
<feature type="transmembrane region" description="Helical" evidence="4">
    <location>
        <begin position="105"/>
        <end position="126"/>
    </location>
</feature>
<feature type="transmembrane region" description="Helical" evidence="4">
    <location>
        <begin position="146"/>
        <end position="164"/>
    </location>
</feature>
<keyword evidence="7" id="KW-1185">Reference proteome</keyword>
<sequence>MAVRLDPDVRREYPRIAPRLVLLVLSTVFTGYFVNAFMHVQAAKAEPAVLVSAVVGLAALAFLQFRFLSNPHADVRGRTGLLALLANAALTFGGLALYGQGWTAMVGFFAGSAVLVLPPVVAWPLFGVVYVASGAVQWTIDHNPLHVAYTANLVMVTGLIVYGLSRLRSLVEELDEARSALAGTAVTQERLRFARDLHDLLGLSLSAITLKSELAHRMVPDRQDDARKELTEVLDISRQALADVRSVASSYRELSLDGEMASARSVLDAASVTYALDAESTGELSPKVSTLFATVLREGVTNLLRHSKAERCDVTISSAGDVVFIDVVNDGVREGGDGTHGSGLGNLTSRVEALGGTVTAGARGDGSYRLRAEVPVHGGQPSESWEPAPARREPRIAPRLATVLTAAVLVGYTISALILVWFSGISETAVLLSMAGVVSSLVLVAAYFSRPGVGVRSPLGHGLLAAMAVITFTPIVVFDSPWLGLPGFLAGAALLVLPPRVGAVAFVGIVVTVGLTYTFHDVGLVDSGYGFIATMNIGLIVWGMTRLRAMVSQLHDARSELAELAVTKERLRFARDLHDLLGFSLSAITLKSELSLRLIGRDDQRARQELSEILDISRQALTDVRAVASSYRPLSLDTEKESARALLAAADIEVRMDLDECELPQEVRTALATVLREGVTNLLRHSKAEHCEITLVRGGDRLTMAIVNDGLVGHQEPGRDTAGGNGTGGNGIGNLTVRVADVGGTLEAGAVSADTYRLQAQIPLPR</sequence>
<keyword evidence="4" id="KW-0472">Membrane</keyword>
<feature type="transmembrane region" description="Helical" evidence="4">
    <location>
        <begin position="490"/>
        <end position="515"/>
    </location>
</feature>
<keyword evidence="2 6" id="KW-0418">Kinase</keyword>
<accession>A0ABQ3MNP7</accession>
<evidence type="ECO:0000256" key="2">
    <source>
        <dbReference type="ARBA" id="ARBA00022777"/>
    </source>
</evidence>
<feature type="transmembrane region" description="Helical" evidence="4">
    <location>
        <begin position="460"/>
        <end position="478"/>
    </location>
</feature>
<evidence type="ECO:0000256" key="4">
    <source>
        <dbReference type="SAM" id="Phobius"/>
    </source>
</evidence>
<dbReference type="InterPro" id="IPR050482">
    <property type="entry name" value="Sensor_HK_TwoCompSys"/>
</dbReference>
<dbReference type="CDD" id="cd16917">
    <property type="entry name" value="HATPase_UhpB-NarQ-NarX-like"/>
    <property type="match status" value="1"/>
</dbReference>
<feature type="domain" description="Signal transduction histidine kinase subgroup 3 dimerisation and phosphoacceptor" evidence="5">
    <location>
        <begin position="189"/>
        <end position="253"/>
    </location>
</feature>
<dbReference type="PANTHER" id="PTHR24421">
    <property type="entry name" value="NITRATE/NITRITE SENSOR PROTEIN NARX-RELATED"/>
    <property type="match status" value="1"/>
</dbReference>
<comment type="caution">
    <text evidence="6">The sequence shown here is derived from an EMBL/GenBank/DDBJ whole genome shotgun (WGS) entry which is preliminary data.</text>
</comment>
<feature type="transmembrane region" description="Helical" evidence="4">
    <location>
        <begin position="527"/>
        <end position="545"/>
    </location>
</feature>
<keyword evidence="3" id="KW-0902">Two-component regulatory system</keyword>
<organism evidence="6 7">
    <name type="scientific">Lentzea cavernae</name>
    <dbReference type="NCBI Taxonomy" id="2020703"/>
    <lineage>
        <taxon>Bacteria</taxon>
        <taxon>Bacillati</taxon>
        <taxon>Actinomycetota</taxon>
        <taxon>Actinomycetes</taxon>
        <taxon>Pseudonocardiales</taxon>
        <taxon>Pseudonocardiaceae</taxon>
        <taxon>Lentzea</taxon>
    </lineage>
</organism>
<evidence type="ECO:0000313" key="7">
    <source>
        <dbReference type="Proteomes" id="UP000605568"/>
    </source>
</evidence>
<dbReference type="Gene3D" id="3.30.565.10">
    <property type="entry name" value="Histidine kinase-like ATPase, C-terminal domain"/>
    <property type="match status" value="2"/>
</dbReference>
<feature type="transmembrane region" description="Helical" evidence="4">
    <location>
        <begin position="400"/>
        <end position="422"/>
    </location>
</feature>
<dbReference type="InterPro" id="IPR011712">
    <property type="entry name" value="Sig_transdc_His_kin_sub3_dim/P"/>
</dbReference>
<dbReference type="PANTHER" id="PTHR24421:SF63">
    <property type="entry name" value="SENSOR HISTIDINE KINASE DESK"/>
    <property type="match status" value="1"/>
</dbReference>
<proteinExistence type="predicted"/>
<dbReference type="Pfam" id="PF07730">
    <property type="entry name" value="HisKA_3"/>
    <property type="match status" value="2"/>
</dbReference>
<dbReference type="RefSeq" id="WP_191303137.1">
    <property type="nucleotide sequence ID" value="NZ_BNAR01000012.1"/>
</dbReference>
<keyword evidence="1" id="KW-0808">Transferase</keyword>
<feature type="domain" description="Signal transduction histidine kinase subgroup 3 dimerisation and phosphoacceptor" evidence="5">
    <location>
        <begin position="569"/>
        <end position="635"/>
    </location>
</feature>